<dbReference type="AlphaFoldDB" id="A0ABD0M7X1"/>
<keyword evidence="2" id="KW-1185">Reference proteome</keyword>
<evidence type="ECO:0000313" key="2">
    <source>
        <dbReference type="Proteomes" id="UP001519460"/>
    </source>
</evidence>
<organism evidence="1 2">
    <name type="scientific">Batillaria attramentaria</name>
    <dbReference type="NCBI Taxonomy" id="370345"/>
    <lineage>
        <taxon>Eukaryota</taxon>
        <taxon>Metazoa</taxon>
        <taxon>Spiralia</taxon>
        <taxon>Lophotrochozoa</taxon>
        <taxon>Mollusca</taxon>
        <taxon>Gastropoda</taxon>
        <taxon>Caenogastropoda</taxon>
        <taxon>Sorbeoconcha</taxon>
        <taxon>Cerithioidea</taxon>
        <taxon>Batillariidae</taxon>
        <taxon>Batillaria</taxon>
    </lineage>
</organism>
<protein>
    <submittedName>
        <fullName evidence="1">Uncharacterized protein</fullName>
    </submittedName>
</protein>
<sequence length="127" mass="14002">MAHESVFCAFPATFTCTGRASRTGACDMQMKREKKIDIAACACSYPATVLHLLFDVFQTAYVCTSPPQGHWWRAVPLTEQTTPLIRPHSASLGVVCLHPHTAKLPSKHLTLMFSIGSSIWRADCPQL</sequence>
<gene>
    <name evidence="1" type="ORF">BaRGS_00001454</name>
</gene>
<dbReference type="Proteomes" id="UP001519460">
    <property type="component" value="Unassembled WGS sequence"/>
</dbReference>
<proteinExistence type="predicted"/>
<evidence type="ECO:0000313" key="1">
    <source>
        <dbReference type="EMBL" id="KAK7507519.1"/>
    </source>
</evidence>
<accession>A0ABD0M7X1</accession>
<name>A0ABD0M7X1_9CAEN</name>
<dbReference type="EMBL" id="JACVVK020000004">
    <property type="protein sequence ID" value="KAK7507519.1"/>
    <property type="molecule type" value="Genomic_DNA"/>
</dbReference>
<reference evidence="1 2" key="1">
    <citation type="journal article" date="2023" name="Sci. Data">
        <title>Genome assembly of the Korean intertidal mud-creeper Batillaria attramentaria.</title>
        <authorList>
            <person name="Patra A.K."/>
            <person name="Ho P.T."/>
            <person name="Jun S."/>
            <person name="Lee S.J."/>
            <person name="Kim Y."/>
            <person name="Won Y.J."/>
        </authorList>
    </citation>
    <scope>NUCLEOTIDE SEQUENCE [LARGE SCALE GENOMIC DNA]</scope>
    <source>
        <strain evidence="1">Wonlab-2016</strain>
    </source>
</reference>
<comment type="caution">
    <text evidence="1">The sequence shown here is derived from an EMBL/GenBank/DDBJ whole genome shotgun (WGS) entry which is preliminary data.</text>
</comment>